<keyword evidence="6" id="KW-1185">Reference proteome</keyword>
<feature type="coiled-coil region" evidence="2">
    <location>
        <begin position="42"/>
        <end position="76"/>
    </location>
</feature>
<dbReference type="Gene3D" id="6.10.250.3150">
    <property type="match status" value="1"/>
</dbReference>
<sequence length="424" mass="45543">MSLKHVPIGDVVASRSVTRRDALRLLIGAGICATFYPSVALATSTQEKLDAAQLDYEEAQAELEALGLEVEEAASALGQTSAQVSDLSQQIDTKQGEIDTKQGEIDTKQGEIDTKQGEIDTKQADIERKQSILAERMSSSYKAGSSSTIDLIFSSATIEELTSNIYYLDKVSQADAQMIDDVKTLKAELEVEKANLEVEKASLEQEKSALETEKASLEVQRSELQGLQATQLSQLEEVRARQAASEELVSSLSDEVKELMEKRDAELLAAQQAAEEARRQQELQQGSTWTGGNTAVLGTGSLSDVVNAAYSTPSPGSGLCAAWVSNVFRRAGVGSFYGNADDMFYSWCGHPTSEIQPGMIVATPTVPYSSAAIIYGHVGIYVGDGVVRDNASGRLRTTSLSQWVSDYSVSVTVRCGWLGGIALS</sequence>
<evidence type="ECO:0000256" key="1">
    <source>
        <dbReference type="ARBA" id="ARBA00022729"/>
    </source>
</evidence>
<dbReference type="Pfam" id="PF24568">
    <property type="entry name" value="CC_PcsB"/>
    <property type="match status" value="1"/>
</dbReference>
<evidence type="ECO:0000256" key="3">
    <source>
        <dbReference type="SAM" id="MobiDB-lite"/>
    </source>
</evidence>
<dbReference type="SUPFAM" id="SSF54001">
    <property type="entry name" value="Cysteine proteinases"/>
    <property type="match status" value="1"/>
</dbReference>
<organism evidence="5 6">
    <name type="scientific">Thermophilibacter provencensis</name>
    <dbReference type="NCBI Taxonomy" id="1852386"/>
    <lineage>
        <taxon>Bacteria</taxon>
        <taxon>Bacillati</taxon>
        <taxon>Actinomycetota</taxon>
        <taxon>Coriobacteriia</taxon>
        <taxon>Coriobacteriales</taxon>
        <taxon>Atopobiaceae</taxon>
        <taxon>Thermophilibacter</taxon>
    </lineage>
</organism>
<dbReference type="InterPro" id="IPR038765">
    <property type="entry name" value="Papain-like_cys_pep_sf"/>
</dbReference>
<feature type="region of interest" description="Disordered" evidence="3">
    <location>
        <begin position="271"/>
        <end position="291"/>
    </location>
</feature>
<comment type="caution">
    <text evidence="5">The sequence shown here is derived from an EMBL/GenBank/DDBJ whole genome shotgun (WGS) entry which is preliminary data.</text>
</comment>
<name>A0ABT7V359_9ACTN</name>
<feature type="domain" description="Peptidoglycan hydrolase PcsB coiled-coil" evidence="4">
    <location>
        <begin position="119"/>
        <end position="190"/>
    </location>
</feature>
<protein>
    <submittedName>
        <fullName evidence="5">Tat pathway signal protein</fullName>
    </submittedName>
</protein>
<proteinExistence type="predicted"/>
<dbReference type="RefSeq" id="WP_289511124.1">
    <property type="nucleotide sequence ID" value="NZ_JAUDEA010000006.1"/>
</dbReference>
<reference evidence="5" key="2">
    <citation type="submission" date="2023-06" db="EMBL/GenBank/DDBJ databases">
        <authorList>
            <person name="Zeman M."/>
            <person name="Kubasova T."/>
            <person name="Jahodarova E."/>
            <person name="Nykrynova M."/>
            <person name="Rychlik I."/>
        </authorList>
    </citation>
    <scope>NUCLEOTIDE SEQUENCE</scope>
    <source>
        <strain evidence="5">153_Feed</strain>
    </source>
</reference>
<reference evidence="5" key="1">
    <citation type="submission" date="2023-06" db="EMBL/GenBank/DDBJ databases">
        <title>Identification and characterization of horizontal gene transfer across gut microbiota members of farm animals based on homology search.</title>
        <authorList>
            <person name="Schwarzerova J."/>
            <person name="Nykrynova M."/>
            <person name="Jureckova K."/>
            <person name="Cejkova D."/>
            <person name="Rychlik I."/>
        </authorList>
    </citation>
    <scope>NUCLEOTIDE SEQUENCE</scope>
    <source>
        <strain evidence="5">153_Feed</strain>
    </source>
</reference>
<keyword evidence="1" id="KW-0732">Signal</keyword>
<keyword evidence="2" id="KW-0175">Coiled coil</keyword>
<dbReference type="InterPro" id="IPR057309">
    <property type="entry name" value="PcsB_CC"/>
</dbReference>
<dbReference type="Proteomes" id="UP001529256">
    <property type="component" value="Unassembled WGS sequence"/>
</dbReference>
<evidence type="ECO:0000313" key="6">
    <source>
        <dbReference type="Proteomes" id="UP001529256"/>
    </source>
</evidence>
<accession>A0ABT7V359</accession>
<feature type="region of interest" description="Disordered" evidence="3">
    <location>
        <begin position="95"/>
        <end position="118"/>
    </location>
</feature>
<evidence type="ECO:0000256" key="2">
    <source>
        <dbReference type="SAM" id="Coils"/>
    </source>
</evidence>
<gene>
    <name evidence="5" type="ORF">QUW25_05010</name>
</gene>
<evidence type="ECO:0000259" key="4">
    <source>
        <dbReference type="Pfam" id="PF24568"/>
    </source>
</evidence>
<dbReference type="EMBL" id="JAUDEA010000006">
    <property type="protein sequence ID" value="MDM8271030.1"/>
    <property type="molecule type" value="Genomic_DNA"/>
</dbReference>
<evidence type="ECO:0000313" key="5">
    <source>
        <dbReference type="EMBL" id="MDM8271030.1"/>
    </source>
</evidence>